<evidence type="ECO:0000256" key="3">
    <source>
        <dbReference type="ARBA" id="ARBA00022692"/>
    </source>
</evidence>
<dbReference type="InterPro" id="IPR004151">
    <property type="entry name" value="7TM_GPCR_serpentine_rcpt_Sre"/>
</dbReference>
<feature type="transmembrane region" description="Helical" evidence="6">
    <location>
        <begin position="230"/>
        <end position="254"/>
    </location>
</feature>
<evidence type="ECO:0000256" key="1">
    <source>
        <dbReference type="ARBA" id="ARBA00004141"/>
    </source>
</evidence>
<evidence type="ECO:0000313" key="7">
    <source>
        <dbReference type="EMBL" id="CAI5443049.1"/>
    </source>
</evidence>
<feature type="transmembrane region" description="Helical" evidence="6">
    <location>
        <begin position="396"/>
        <end position="415"/>
    </location>
</feature>
<evidence type="ECO:0000256" key="2">
    <source>
        <dbReference type="ARBA" id="ARBA00006803"/>
    </source>
</evidence>
<feature type="transmembrane region" description="Helical" evidence="6">
    <location>
        <begin position="445"/>
        <end position="469"/>
    </location>
</feature>
<organism evidence="7 8">
    <name type="scientific">Caenorhabditis angaria</name>
    <dbReference type="NCBI Taxonomy" id="860376"/>
    <lineage>
        <taxon>Eukaryota</taxon>
        <taxon>Metazoa</taxon>
        <taxon>Ecdysozoa</taxon>
        <taxon>Nematoda</taxon>
        <taxon>Chromadorea</taxon>
        <taxon>Rhabditida</taxon>
        <taxon>Rhabditina</taxon>
        <taxon>Rhabditomorpha</taxon>
        <taxon>Rhabditoidea</taxon>
        <taxon>Rhabditidae</taxon>
        <taxon>Peloderinae</taxon>
        <taxon>Caenorhabditis</taxon>
    </lineage>
</organism>
<dbReference type="AlphaFoldDB" id="A0A9P1MWN9"/>
<dbReference type="Pfam" id="PF03125">
    <property type="entry name" value="Sre"/>
    <property type="match status" value="2"/>
</dbReference>
<keyword evidence="8" id="KW-1185">Reference proteome</keyword>
<feature type="transmembrane region" description="Helical" evidence="6">
    <location>
        <begin position="125"/>
        <end position="147"/>
    </location>
</feature>
<feature type="transmembrane region" description="Helical" evidence="6">
    <location>
        <begin position="324"/>
        <end position="345"/>
    </location>
</feature>
<dbReference type="PANTHER" id="PTHR47631:SF4">
    <property type="entry name" value="SERPENTINE RECEPTOR, CLASS E (EPSILON)"/>
    <property type="match status" value="1"/>
</dbReference>
<evidence type="ECO:0000256" key="6">
    <source>
        <dbReference type="SAM" id="Phobius"/>
    </source>
</evidence>
<comment type="subcellular location">
    <subcellularLocation>
        <location evidence="1">Membrane</location>
        <topology evidence="1">Multi-pass membrane protein</topology>
    </subcellularLocation>
</comment>
<feature type="transmembrane region" description="Helical" evidence="6">
    <location>
        <begin position="62"/>
        <end position="82"/>
    </location>
</feature>
<proteinExistence type="inferred from homology"/>
<dbReference type="PANTHER" id="PTHR47631">
    <property type="entry name" value="SERPENTINE RECEPTOR, CLASS E (EPSILON)-RELATED"/>
    <property type="match status" value="1"/>
</dbReference>
<feature type="transmembrane region" description="Helical" evidence="6">
    <location>
        <begin position="261"/>
        <end position="283"/>
    </location>
</feature>
<name>A0A9P1MWN9_9PELO</name>
<feature type="transmembrane region" description="Helical" evidence="6">
    <location>
        <begin position="366"/>
        <end position="384"/>
    </location>
</feature>
<keyword evidence="4 6" id="KW-1133">Transmembrane helix</keyword>
<reference evidence="7" key="1">
    <citation type="submission" date="2022-11" db="EMBL/GenBank/DDBJ databases">
        <authorList>
            <person name="Kikuchi T."/>
        </authorList>
    </citation>
    <scope>NUCLEOTIDE SEQUENCE</scope>
    <source>
        <strain evidence="7">PS1010</strain>
    </source>
</reference>
<keyword evidence="3 6" id="KW-0812">Transmembrane</keyword>
<dbReference type="GO" id="GO:0016020">
    <property type="term" value="C:membrane"/>
    <property type="evidence" value="ECO:0007669"/>
    <property type="project" value="UniProtKB-SubCell"/>
</dbReference>
<gene>
    <name evidence="7" type="ORF">CAMP_LOCUS5686</name>
</gene>
<dbReference type="Proteomes" id="UP001152747">
    <property type="component" value="Unassembled WGS sequence"/>
</dbReference>
<evidence type="ECO:0000256" key="4">
    <source>
        <dbReference type="ARBA" id="ARBA00022989"/>
    </source>
</evidence>
<feature type="transmembrane region" description="Helical" evidence="6">
    <location>
        <begin position="489"/>
        <end position="509"/>
    </location>
</feature>
<comment type="caution">
    <text evidence="7">The sequence shown here is derived from an EMBL/GenBank/DDBJ whole genome shotgun (WGS) entry which is preliminary data.</text>
</comment>
<feature type="transmembrane region" description="Helical" evidence="6">
    <location>
        <begin position="192"/>
        <end position="210"/>
    </location>
</feature>
<sequence>MIFRIYSQSASEFNRTLWFPTPTLNYIPKKLQYFLWLEILMYTFCFCVILRCVQILLKTHLIHTNFSIIIIAFWIQWIEVFIAKMINLRYQYGIIKINEISRSIWWTDNSSEMIHLENIEKIQPLYIAALLQWHYVYSLLLGVGGVVFERLAATYFINDYEKRKRRVIPTILILSTHIFSIPFSLKAIEYKIPIAIILGIVVILMIGLFFSENNRSIWIPSPTLNSDSYIALLIEIFLMIICSIVVIRCVFVLLKTRQVHLNLSLAISIIWLQWFEVALAKLFMLPYQYGFYKITDSDASISYWWTSDSSEMILVRNYESISNLYIGSFLLWHYLYSLIIGAAAIPVERIFATFFIGDYERSSRRLIVIIPFLITHLIAIPLAFSSLEYKTSLEMVIGVFILQGTYVFGSQAFVVKYNKKLQSLSINSNKYSLSRKYQISENLRVLNMIQTFVIACFVYALIAVLLFYLTVLQYFSGSFESFINHIIETLIYLNPMFLSIVIMHSNTYWSRKFWGFRKSQTVRDVKQKTSIADETDIYFRQLKNAWV</sequence>
<dbReference type="GO" id="GO:0007606">
    <property type="term" value="P:sensory perception of chemical stimulus"/>
    <property type="evidence" value="ECO:0007669"/>
    <property type="project" value="InterPro"/>
</dbReference>
<evidence type="ECO:0000313" key="8">
    <source>
        <dbReference type="Proteomes" id="UP001152747"/>
    </source>
</evidence>
<feature type="transmembrane region" description="Helical" evidence="6">
    <location>
        <begin position="33"/>
        <end position="56"/>
    </location>
</feature>
<comment type="similarity">
    <text evidence="2">Belongs to the nematode receptor-like protein sre family.</text>
</comment>
<protein>
    <submittedName>
        <fullName evidence="7">Uncharacterized protein</fullName>
    </submittedName>
</protein>
<keyword evidence="5 6" id="KW-0472">Membrane</keyword>
<feature type="transmembrane region" description="Helical" evidence="6">
    <location>
        <begin position="167"/>
        <end position="185"/>
    </location>
</feature>
<accession>A0A9P1MWN9</accession>
<evidence type="ECO:0000256" key="5">
    <source>
        <dbReference type="ARBA" id="ARBA00023136"/>
    </source>
</evidence>
<dbReference type="OrthoDB" id="5856087at2759"/>
<dbReference type="EMBL" id="CANHGI010000002">
    <property type="protein sequence ID" value="CAI5443049.1"/>
    <property type="molecule type" value="Genomic_DNA"/>
</dbReference>